<keyword evidence="10" id="KW-1185">Reference proteome</keyword>
<evidence type="ECO:0000256" key="2">
    <source>
        <dbReference type="ARBA" id="ARBA00022448"/>
    </source>
</evidence>
<dbReference type="Gene3D" id="3.40.50.720">
    <property type="entry name" value="NAD(P)-binding Rossmann-like Domain"/>
    <property type="match status" value="2"/>
</dbReference>
<dbReference type="AlphaFoldDB" id="A0A2R4X1J2"/>
<comment type="function">
    <text evidence="1">Part of a potassium transport system.</text>
</comment>
<dbReference type="InterPro" id="IPR006036">
    <property type="entry name" value="K_uptake_TrkA"/>
</dbReference>
<keyword evidence="2" id="KW-0813">Transport</keyword>
<gene>
    <name evidence="9" type="ORF">HARCEL1_08035</name>
</gene>
<dbReference type="GeneID" id="36512448"/>
<dbReference type="InterPro" id="IPR036291">
    <property type="entry name" value="NAD(P)-bd_dom_sf"/>
</dbReference>
<dbReference type="InterPro" id="IPR006037">
    <property type="entry name" value="RCK_C"/>
</dbReference>
<dbReference type="PANTHER" id="PTHR43833:SF5">
    <property type="entry name" value="TRK SYSTEM POTASSIUM UPTAKE PROTEIN TRKA"/>
    <property type="match status" value="1"/>
</dbReference>
<dbReference type="PRINTS" id="PR00335">
    <property type="entry name" value="KUPTAKETRKA"/>
</dbReference>
<evidence type="ECO:0000259" key="8">
    <source>
        <dbReference type="PROSITE" id="PS51202"/>
    </source>
</evidence>
<evidence type="ECO:0000256" key="6">
    <source>
        <dbReference type="ARBA" id="ARBA00023065"/>
    </source>
</evidence>
<dbReference type="PROSITE" id="PS51201">
    <property type="entry name" value="RCK_N"/>
    <property type="match status" value="2"/>
</dbReference>
<dbReference type="SUPFAM" id="SSF51735">
    <property type="entry name" value="NAD(P)-binding Rossmann-fold domains"/>
    <property type="match status" value="2"/>
</dbReference>
<keyword evidence="4" id="KW-0630">Potassium</keyword>
<sequence length="444" mass="47068">MRVVIVGAGEVGTAVAENLAPDHHVVIVEQDPDRVDDLTYSLDVLAIQGDGTDIATLREAGIDDADLVIAATDADEVNIVVCGTARTATDAFTVARVKRPSLLYTWQESEAAYGVDFMVSTDLLTAEAIFRISGLPGAVDVDTFASGLIRMAEFEIPADSPLVGCSVEEADQYDSMTVGAIFRGDDFVIVTGTDRFQADDRVVVIGSPDSIRAFAADVTTGGDEPATDIVILGGSSVGVQTARLIEQEGYRPRLVESDPGRARELAEALSKTVVVEGDGTDRTFLDNEHVGDADLVVTCLGSDEKNLLVSLLAETVGVERTVAIVETPAYADLFETVGVDVAIDPREEAAEEIVRFTREGRPDNVAMIENDRGEVLERTLQADSPLVGETVQAAVDGFPEAVVIGAIARAGELVTPRGETVFRAGDHVVFFVATDAVDAIADRI</sequence>
<dbReference type="PANTHER" id="PTHR43833">
    <property type="entry name" value="POTASSIUM CHANNEL PROTEIN 2-RELATED-RELATED"/>
    <property type="match status" value="1"/>
</dbReference>
<name>A0A2R4X1J2_9EURY</name>
<keyword evidence="5" id="KW-0520">NAD</keyword>
<evidence type="ECO:0000313" key="10">
    <source>
        <dbReference type="Proteomes" id="UP000244727"/>
    </source>
</evidence>
<evidence type="ECO:0000256" key="4">
    <source>
        <dbReference type="ARBA" id="ARBA00022958"/>
    </source>
</evidence>
<dbReference type="SUPFAM" id="SSF116726">
    <property type="entry name" value="TrkA C-terminal domain-like"/>
    <property type="match status" value="2"/>
</dbReference>
<dbReference type="PROSITE" id="PS51202">
    <property type="entry name" value="RCK_C"/>
    <property type="match status" value="2"/>
</dbReference>
<evidence type="ECO:0000256" key="5">
    <source>
        <dbReference type="ARBA" id="ARBA00023027"/>
    </source>
</evidence>
<dbReference type="NCBIfam" id="NF007039">
    <property type="entry name" value="PRK09496.3-2"/>
    <property type="match status" value="1"/>
</dbReference>
<feature type="domain" description="RCK C-terminal" evidence="8">
    <location>
        <begin position="363"/>
        <end position="444"/>
    </location>
</feature>
<dbReference type="GO" id="GO:0005886">
    <property type="term" value="C:plasma membrane"/>
    <property type="evidence" value="ECO:0007669"/>
    <property type="project" value="InterPro"/>
</dbReference>
<organism evidence="9 10">
    <name type="scientific">Halococcoides cellulosivorans</name>
    <dbReference type="NCBI Taxonomy" id="1679096"/>
    <lineage>
        <taxon>Archaea</taxon>
        <taxon>Methanobacteriati</taxon>
        <taxon>Methanobacteriota</taxon>
        <taxon>Stenosarchaea group</taxon>
        <taxon>Halobacteria</taxon>
        <taxon>Halobacteriales</taxon>
        <taxon>Haloarculaceae</taxon>
        <taxon>Halococcoides</taxon>
    </lineage>
</organism>
<dbReference type="NCBIfam" id="NF007031">
    <property type="entry name" value="PRK09496.1-2"/>
    <property type="match status" value="1"/>
</dbReference>
<dbReference type="NCBIfam" id="NF007034">
    <property type="entry name" value="PRK09496.2-1"/>
    <property type="match status" value="1"/>
</dbReference>
<protein>
    <submittedName>
        <fullName evidence="9">Trk system potassium transporter TrkA</fullName>
    </submittedName>
</protein>
<dbReference type="GO" id="GO:0015079">
    <property type="term" value="F:potassium ion transmembrane transporter activity"/>
    <property type="evidence" value="ECO:0007669"/>
    <property type="project" value="InterPro"/>
</dbReference>
<keyword evidence="3" id="KW-0633">Potassium transport</keyword>
<dbReference type="KEGG" id="harc:HARCEL1_08035"/>
<feature type="domain" description="RCK N-terminal" evidence="7">
    <location>
        <begin position="1"/>
        <end position="119"/>
    </location>
</feature>
<evidence type="ECO:0000313" key="9">
    <source>
        <dbReference type="EMBL" id="AWB27662.1"/>
    </source>
</evidence>
<dbReference type="RefSeq" id="WP_108382167.1">
    <property type="nucleotide sequence ID" value="NZ_CP028858.1"/>
</dbReference>
<dbReference type="InterPro" id="IPR036721">
    <property type="entry name" value="RCK_C_sf"/>
</dbReference>
<dbReference type="EMBL" id="CP028858">
    <property type="protein sequence ID" value="AWB27662.1"/>
    <property type="molecule type" value="Genomic_DNA"/>
</dbReference>
<feature type="domain" description="RCK N-terminal" evidence="7">
    <location>
        <begin position="226"/>
        <end position="343"/>
    </location>
</feature>
<dbReference type="Proteomes" id="UP000244727">
    <property type="component" value="Chromosome"/>
</dbReference>
<accession>A0A2R4X1J2</accession>
<dbReference type="Pfam" id="PF02080">
    <property type="entry name" value="TrkA_C"/>
    <property type="match status" value="2"/>
</dbReference>
<feature type="domain" description="RCK C-terminal" evidence="8">
    <location>
        <begin position="139"/>
        <end position="220"/>
    </location>
</feature>
<dbReference type="Pfam" id="PF02254">
    <property type="entry name" value="TrkA_N"/>
    <property type="match status" value="2"/>
</dbReference>
<dbReference type="Gene3D" id="3.30.70.1450">
    <property type="entry name" value="Regulator of K+ conductance, C-terminal domain"/>
    <property type="match status" value="2"/>
</dbReference>
<dbReference type="InterPro" id="IPR050721">
    <property type="entry name" value="Trk_Ktr_HKT_K-transport"/>
</dbReference>
<keyword evidence="6" id="KW-0406">Ion transport</keyword>
<proteinExistence type="predicted"/>
<reference evidence="9 10" key="1">
    <citation type="submission" date="2018-04" db="EMBL/GenBank/DDBJ databases">
        <title>Halococcoides cellulosivorans gen. nov., sp. nov., an extremely halophilic cellulose-utilizing haloarchaeon from hypersaline lakes.</title>
        <authorList>
            <person name="Sorokin D.Y."/>
            <person name="Toshchakov S.V."/>
            <person name="Samarov N.I."/>
            <person name="Korzhenkov A."/>
            <person name="Kublanov I.V."/>
        </authorList>
    </citation>
    <scope>NUCLEOTIDE SEQUENCE [LARGE SCALE GENOMIC DNA]</scope>
    <source>
        <strain evidence="9 10">HArcel1</strain>
    </source>
</reference>
<dbReference type="InterPro" id="IPR003148">
    <property type="entry name" value="RCK_N"/>
</dbReference>
<evidence type="ECO:0000259" key="7">
    <source>
        <dbReference type="PROSITE" id="PS51201"/>
    </source>
</evidence>
<evidence type="ECO:0000256" key="3">
    <source>
        <dbReference type="ARBA" id="ARBA00022538"/>
    </source>
</evidence>
<evidence type="ECO:0000256" key="1">
    <source>
        <dbReference type="ARBA" id="ARBA00003660"/>
    </source>
</evidence>